<evidence type="ECO:0000256" key="11">
    <source>
        <dbReference type="SAM" id="Coils"/>
    </source>
</evidence>
<dbReference type="InterPro" id="IPR041615">
    <property type="entry name" value="Desmoplakin_SH3"/>
</dbReference>
<evidence type="ECO:0000259" key="13">
    <source>
        <dbReference type="Pfam" id="PF17902"/>
    </source>
</evidence>
<dbReference type="FunFam" id="3.90.1290.10:FF:000002">
    <property type="entry name" value="Plectin a"/>
    <property type="match status" value="1"/>
</dbReference>
<dbReference type="InterPro" id="IPR041573">
    <property type="entry name" value="Desmoplakin_Spectrin-like"/>
</dbReference>
<organism evidence="15 16">
    <name type="scientific">Sparus aurata</name>
    <name type="common">Gilthead sea bream</name>
    <dbReference type="NCBI Taxonomy" id="8175"/>
    <lineage>
        <taxon>Eukaryota</taxon>
        <taxon>Metazoa</taxon>
        <taxon>Chordata</taxon>
        <taxon>Craniata</taxon>
        <taxon>Vertebrata</taxon>
        <taxon>Euteleostomi</taxon>
        <taxon>Actinopterygii</taxon>
        <taxon>Neopterygii</taxon>
        <taxon>Teleostei</taxon>
        <taxon>Neoteleostei</taxon>
        <taxon>Acanthomorphata</taxon>
        <taxon>Eupercaria</taxon>
        <taxon>Spariformes</taxon>
        <taxon>Sparidae</taxon>
        <taxon>Sparus</taxon>
    </lineage>
</organism>
<feature type="compositionally biased region" description="Polar residues" evidence="12">
    <location>
        <begin position="15"/>
        <end position="24"/>
    </location>
</feature>
<reference evidence="15" key="2">
    <citation type="submission" date="2025-08" db="UniProtKB">
        <authorList>
            <consortium name="Ensembl"/>
        </authorList>
    </citation>
    <scope>IDENTIFICATION</scope>
</reference>
<feature type="compositionally biased region" description="Basic and acidic residues" evidence="12">
    <location>
        <begin position="1267"/>
        <end position="1277"/>
    </location>
</feature>
<dbReference type="Gene3D" id="1.20.58.60">
    <property type="match status" value="3"/>
</dbReference>
<dbReference type="SMART" id="SM00150">
    <property type="entry name" value="SPEC"/>
    <property type="match status" value="3"/>
</dbReference>
<evidence type="ECO:0000256" key="9">
    <source>
        <dbReference type="ARBA" id="ARBA00023136"/>
    </source>
</evidence>
<evidence type="ECO:0000256" key="4">
    <source>
        <dbReference type="ARBA" id="ARBA00022475"/>
    </source>
</evidence>
<sequence>MSMYGSNPKLYSMGPRSNSRPDLTSASFRGEVFAGGNGFQDFQDGGGYTHTTFTRSSMHGGGLGTMKVSGGGGGGGGGMSVQAIHQKAMFLMSQCQDYLQRAKMVLHGGGPATEAETMLVMASESMDQMKLCGRELQQMRVPNDIFQNVEQLQHMHSGLQQQLLGGKTIRRNRGSVGSLDGGRAFNDAMGWITQQKRMIETAPWGDDQATIEKQIMSHNRTHSSLQRSQEVDRARDELSQKGDRYNLQLLEQEWDSLQKMSHNRTSQLRELQSIIDEISRSIMWVNEREEEELMFDWGDKNIDVYIPKKQEGYSRMMSDLEEKEKELNKLKVKSDGLVNSNHPASDKIQAYMDTLQTQWSWLLQITKCISTHLKENAAYSQFFKEANETYSKLQKEHETIRSKFTCDKNTQLENLIELLKNLEREKEQIVENKRQVQSLVNKSKSIVRLKPRNPEEKSSSPVIVKALCDFKQDQKGILCGNEGILKDNSQRSKWLVTGPGGLDMMIPSVCLLIPPPNPLSIGLATKNEQYYEAIMGIWNQLYINIRSLISWQYCRKDISYINSLTLSMLSNMRPDEYRSIIKRLETHYQEFLRTSQGSEMFGEEEKKTIQGHFDKAQSHYDTLIIQLPTYVSTNKGDGGAKPESPKKETVKPVTTPKPPKVTTSSTLSLTLLSSLQEIRRRLELAESSLTSHLHVPLGENSVHECSVHIQRVQDVHQDLDSIHDEYLRLREKIKKQLEGIAPDSEQARFLQSELEIINLKLGGLQGLYSAYIQRLSALKGLLQSLLQAEDIVKVHEARLTEKETTSLDLREVEDYRNTLRLMKSELEQKRDLMTALESDLAKAVHWNGQVSDSFHKCDVDLSKYSELVGQMSDRWRRIQTQIDSRMWDLEKQEKQLRHYQQSSTSLEQWIDNARKRQDTLQTAKLSDIQTLMDHLNQQKALHTEIKGKKEKVEDVHKNADSCAASIKDYELQLASYSSGLETLLNIPIKRTMLQSPASVVRQESADLQSRYIELLTRSSDYYKFLGELLKNMEELKMRNTKIELLEEKVRCLKEEIRDGNLKNKSLEDDLARLKLELSQSKDQLLTVEEVKRTSVMQVTASLDSTHSQLQDLSDQLTRIKYQLDEEKRKRRLAEERYNSQQEEYEAAVRRRQKELEELNWTKIDLEKSVKDKERELERMKMLLDEEAARRRAAESDISKVRTQCTQEISQLKQTYETEIHVTKTTILKASQQKEEDAADLRQQVDRLTAEKRDVEEELRRLRQSISHTEEQRHRAEQEVSQQRASVTKETRLRSELEVQLRKLEQQRQDDELKLKDATKTNQEKTRQISTLTFNLEEESKKRRALELEVSHLKQLEAELKSKNTSYLEAINKLKMSEQEIRITRVELEKQTSEKTKVEQDSNRLQSRIRELQCSLSGMEAELEKQKKANQEEFTRRKRMEAEMERMTRTCKEHVTTINTLKSIQVEVSTTERKHEQDLSALQEALDRSLREHKVTKQELASVTAELRALKQKLQQEQGKIFELNQRNENLYKTIEEKSRLLNDHTTEIEKLKTLTQNLTKERLRLEEELRAVRQERDNLKLSKSAVDEESATQISALHVELQSSSKRTAELQALISDLTKEREKLKLEINKFQKQSIETSMTVHEFESKYSELQLERDGLLSRLKLLEQDKTRYQRLEEELNRIKLTLETELRNKQRLQDEKDSIYKEFTYMKSQYEVKDGKIRQCESDRDKAERERLSLKSEIDRLMRELKSVEERYKNRLSISEKEASDLAHRRDALEREIERLRQKPCSLNRYTQTDEKVPTIDPSKLLFDGVRRKVTAHQLCDCGIISKATLEQLLKGKKTVDEVAADIQLRLKGTGVIAGMMTGCQGKMPFTEAKHKKLLSPESALMLLEAQAATGYIIDPAYNERMPVDTACSRGIVDTEDRDTLATAEAASAGFRDPYSGKVLSVGQACKQGRVNKDTAVRLLQAQESAGGILDPVLSVFLTKDQALDRNLIDEDLYRALNKKPACYLDPATGEKTCYNDLRKRCTVEPVAGLLLLRAPEKPIKDIKVQGIRGEVSITDLINSELLDETDLQKYKDGTLTSSEIQDKLKSYLYGSTCIAGIYEEASDRILPFYKAMKEGLLMRGTTLELLEAQAASGFIVDPVNNIFLTVEEAAKRGLVGKEFKAKLLSAEKAVTGYTDPATGNTISLFQAIEKDLIEKGHGIRLLEAQIASGGIIDPKESHRIDVDVAHRRGYFGKEMNEILTYEGDDTKGFFDPNTKENLTYLQLKDRCIKDRKTGLILLPLRDKKKPVKTEESRTNVLRKRRVVIVDPDTGKEMSVREAYHRELIDYDTFLELSEQECEWEEITITGSDGSARLVIVDRKTGTQYDIKDCLERGIIDQSSLDQYRAGKLSLTHFADQITERSSSTELTIAASNVDDMVTCSSPTQLAPSSPTVRKRFSSISITVSPPDMFDDHSPVGAIFDTETLEKITIPEALRRGIVDTLTAQRLLEAQACTGGIINPATGERLSLQDAVHQSIIDESMANKLKAAQKAFVGFEDVKTKRRMSAAEAVKEAWLPYEAGNRFLEFQYLTGGLVEPGTGRRITIEEAIRRGWLDGQGAQKLQDTRNHQKYLTCPKTKLRISYKEAMDGCMVEESNGMKMLQASSISSKGISSPYNVSNPGSRSGSRAGSLAGSRSGSRRGSVDYSSNYTYSYTSSSATYSSSSQS</sequence>
<dbReference type="InterPro" id="IPR018159">
    <property type="entry name" value="Spectrin/alpha-actinin"/>
</dbReference>
<dbReference type="GO" id="GO:0061436">
    <property type="term" value="P:establishment of skin barrier"/>
    <property type="evidence" value="ECO:0007669"/>
    <property type="project" value="Ensembl"/>
</dbReference>
<dbReference type="Pfam" id="PF21019">
    <property type="entry name" value="Spectrin_3"/>
    <property type="match status" value="1"/>
</dbReference>
<dbReference type="Gene3D" id="2.30.30.40">
    <property type="entry name" value="SH3 Domains"/>
    <property type="match status" value="1"/>
</dbReference>
<dbReference type="GO" id="GO:0005886">
    <property type="term" value="C:plasma membrane"/>
    <property type="evidence" value="ECO:0007669"/>
    <property type="project" value="UniProtKB-SubCell"/>
</dbReference>
<dbReference type="FunFam" id="1.20.58.60:FF:000010">
    <property type="entry name" value="plectin isoform X2"/>
    <property type="match status" value="1"/>
</dbReference>
<evidence type="ECO:0000313" key="15">
    <source>
        <dbReference type="Ensembl" id="ENSSAUP00010058216.1"/>
    </source>
</evidence>
<keyword evidence="5" id="KW-0597">Phosphoprotein</keyword>
<keyword evidence="7" id="KW-0965">Cell junction</keyword>
<dbReference type="CDD" id="cd00176">
    <property type="entry name" value="SPEC"/>
    <property type="match status" value="2"/>
</dbReference>
<keyword evidence="4" id="KW-1003">Cell membrane</keyword>
<dbReference type="GeneTree" id="ENSGT00940000154843"/>
<dbReference type="Pfam" id="PF00681">
    <property type="entry name" value="Plectin"/>
    <property type="match status" value="7"/>
</dbReference>
<reference evidence="15" key="3">
    <citation type="submission" date="2025-09" db="UniProtKB">
        <authorList>
            <consortium name="Ensembl"/>
        </authorList>
    </citation>
    <scope>IDENTIFICATION</scope>
</reference>
<evidence type="ECO:0000256" key="1">
    <source>
        <dbReference type="ARBA" id="ARBA00004236"/>
    </source>
</evidence>
<dbReference type="RefSeq" id="XP_030257411.1">
    <property type="nucleotide sequence ID" value="XM_030401551.1"/>
</dbReference>
<comment type="similarity">
    <text evidence="3">Belongs to the plakin or cytolinker family.</text>
</comment>
<feature type="domain" description="Desmoplakin spectrin-like" evidence="14">
    <location>
        <begin position="549"/>
        <end position="626"/>
    </location>
</feature>
<dbReference type="GO" id="GO:0042060">
    <property type="term" value="P:wound healing"/>
    <property type="evidence" value="ECO:0007669"/>
    <property type="project" value="TreeGrafter"/>
</dbReference>
<dbReference type="GO" id="GO:0005882">
    <property type="term" value="C:intermediate filament"/>
    <property type="evidence" value="ECO:0007669"/>
    <property type="project" value="TreeGrafter"/>
</dbReference>
<dbReference type="FunFam" id="3.30.160.780:FF:000001">
    <property type="entry name" value="Plectin a"/>
    <property type="match status" value="1"/>
</dbReference>
<feature type="region of interest" description="Disordered" evidence="12">
    <location>
        <begin position="1263"/>
        <end position="1290"/>
    </location>
</feature>
<feature type="compositionally biased region" description="Basic and acidic residues" evidence="12">
    <location>
        <begin position="229"/>
        <end position="238"/>
    </location>
</feature>
<feature type="compositionally biased region" description="Low complexity" evidence="12">
    <location>
        <begin position="2670"/>
        <end position="2715"/>
    </location>
</feature>
<dbReference type="SUPFAM" id="SSF46966">
    <property type="entry name" value="Spectrin repeat"/>
    <property type="match status" value="3"/>
</dbReference>
<dbReference type="GeneID" id="115571912"/>
<dbReference type="GO" id="GO:0030057">
    <property type="term" value="C:desmosome"/>
    <property type="evidence" value="ECO:0007669"/>
    <property type="project" value="UniProtKB-SubCell"/>
</dbReference>
<evidence type="ECO:0000313" key="16">
    <source>
        <dbReference type="Proteomes" id="UP000472265"/>
    </source>
</evidence>
<feature type="domain" description="Desmoplakin SH3" evidence="13">
    <location>
        <begin position="449"/>
        <end position="514"/>
    </location>
</feature>
<dbReference type="InterPro" id="IPR043197">
    <property type="entry name" value="Plakin"/>
</dbReference>
<keyword evidence="8 11" id="KW-0175">Coiled coil</keyword>
<dbReference type="InterPro" id="IPR001101">
    <property type="entry name" value="Plectin_repeat"/>
</dbReference>
<feature type="region of interest" description="Disordered" evidence="12">
    <location>
        <begin position="2658"/>
        <end position="2715"/>
    </location>
</feature>
<dbReference type="InParanoid" id="A0A671Y523"/>
<feature type="region of interest" description="Disordered" evidence="12">
    <location>
        <begin position="634"/>
        <end position="665"/>
    </location>
</feature>
<feature type="coiled-coil region" evidence="11">
    <location>
        <begin position="1025"/>
        <end position="1196"/>
    </location>
</feature>
<dbReference type="Pfam" id="PF21097">
    <property type="entry name" value="SR_plectin_7"/>
    <property type="match status" value="1"/>
</dbReference>
<dbReference type="SMART" id="SM00250">
    <property type="entry name" value="PLEC"/>
    <property type="match status" value="16"/>
</dbReference>
<evidence type="ECO:0000256" key="2">
    <source>
        <dbReference type="ARBA" id="ARBA00004568"/>
    </source>
</evidence>
<evidence type="ECO:0000256" key="3">
    <source>
        <dbReference type="ARBA" id="ARBA00009109"/>
    </source>
</evidence>
<dbReference type="GO" id="GO:0060047">
    <property type="term" value="P:heart contraction"/>
    <property type="evidence" value="ECO:0007669"/>
    <property type="project" value="Ensembl"/>
</dbReference>
<keyword evidence="16" id="KW-1185">Reference proteome</keyword>
<comment type="function">
    <text evidence="10">Involved in the organization of desmosome cell-cell junctions. Of particular importance in cell adhesion in the skin and during cardiac development. May also play a role in the regulation of Wnt, TGF-beta and Hippo signaling pathways.</text>
</comment>
<dbReference type="PANTHER" id="PTHR23169">
    <property type="entry name" value="ENVOPLAKIN"/>
    <property type="match status" value="1"/>
</dbReference>
<name>A0A671Y523_SPAAU</name>
<dbReference type="Gene3D" id="3.30.160.780">
    <property type="match status" value="1"/>
</dbReference>
<evidence type="ECO:0000256" key="7">
    <source>
        <dbReference type="ARBA" id="ARBA00022949"/>
    </source>
</evidence>
<dbReference type="Gene3D" id="1.20.58.1060">
    <property type="match status" value="1"/>
</dbReference>
<dbReference type="GO" id="GO:0014704">
    <property type="term" value="C:intercalated disc"/>
    <property type="evidence" value="ECO:0007669"/>
    <property type="project" value="TreeGrafter"/>
</dbReference>
<keyword evidence="9" id="KW-0472">Membrane</keyword>
<dbReference type="Gene3D" id="3.90.1290.10">
    <property type="entry name" value="Plakin repeat"/>
    <property type="match status" value="3"/>
</dbReference>
<evidence type="ECO:0000256" key="12">
    <source>
        <dbReference type="SAM" id="MobiDB-lite"/>
    </source>
</evidence>
<accession>A0A671Y523</accession>
<dbReference type="GO" id="GO:0098609">
    <property type="term" value="P:cell-cell adhesion"/>
    <property type="evidence" value="ECO:0007669"/>
    <property type="project" value="TreeGrafter"/>
</dbReference>
<dbReference type="GO" id="GO:0005198">
    <property type="term" value="F:structural molecule activity"/>
    <property type="evidence" value="ECO:0007669"/>
    <property type="project" value="TreeGrafter"/>
</dbReference>
<evidence type="ECO:0000256" key="5">
    <source>
        <dbReference type="ARBA" id="ARBA00022553"/>
    </source>
</evidence>
<evidence type="ECO:0000256" key="8">
    <source>
        <dbReference type="ARBA" id="ARBA00023054"/>
    </source>
</evidence>
<proteinExistence type="inferred from homology"/>
<dbReference type="GO" id="GO:0007507">
    <property type="term" value="P:heart development"/>
    <property type="evidence" value="ECO:0007669"/>
    <property type="project" value="Ensembl"/>
</dbReference>
<dbReference type="SUPFAM" id="SSF75399">
    <property type="entry name" value="Plakin repeat"/>
    <property type="match status" value="4"/>
</dbReference>
<reference evidence="15" key="1">
    <citation type="submission" date="2021-04" db="EMBL/GenBank/DDBJ databases">
        <authorList>
            <consortium name="Wellcome Sanger Institute Data Sharing"/>
        </authorList>
    </citation>
    <scope>NUCLEOTIDE SEQUENCE [LARGE SCALE GENOMIC DNA]</scope>
</reference>
<dbReference type="GO" id="GO:0031101">
    <property type="term" value="P:fin regeneration"/>
    <property type="evidence" value="ECO:0007669"/>
    <property type="project" value="Ensembl"/>
</dbReference>
<evidence type="ECO:0000259" key="14">
    <source>
        <dbReference type="Pfam" id="PF18373"/>
    </source>
</evidence>
<dbReference type="Pfam" id="PF17902">
    <property type="entry name" value="SH3_10"/>
    <property type="match status" value="1"/>
</dbReference>
<comment type="subcellular location">
    <subcellularLocation>
        <location evidence="2">Cell junction</location>
        <location evidence="2">Desmosome</location>
    </subcellularLocation>
    <subcellularLocation>
        <location evidence="1">Cell membrane</location>
    </subcellularLocation>
</comment>
<dbReference type="GO" id="GO:0002934">
    <property type="term" value="P:desmosome organization"/>
    <property type="evidence" value="ECO:0007669"/>
    <property type="project" value="Ensembl"/>
</dbReference>
<feature type="compositionally biased region" description="Basic and acidic residues" evidence="12">
    <location>
        <begin position="638"/>
        <end position="650"/>
    </location>
</feature>
<dbReference type="PANTHER" id="PTHR23169:SF26">
    <property type="entry name" value="DESMOPLAKIN"/>
    <property type="match status" value="1"/>
</dbReference>
<feature type="coiled-coil region" evidence="11">
    <location>
        <begin position="383"/>
        <end position="442"/>
    </location>
</feature>
<dbReference type="FunFam" id="3.90.1290.10:FF:000001">
    <property type="entry name" value="Plectin a"/>
    <property type="match status" value="2"/>
</dbReference>
<feature type="region of interest" description="Disordered" evidence="12">
    <location>
        <begin position="1"/>
        <end position="24"/>
    </location>
</feature>
<dbReference type="OrthoDB" id="8938928at2759"/>
<dbReference type="Proteomes" id="UP000472265">
    <property type="component" value="Chromosome 21"/>
</dbReference>
<protein>
    <submittedName>
        <fullName evidence="15">Desmoplakin</fullName>
    </submittedName>
</protein>
<dbReference type="GO" id="GO:0005737">
    <property type="term" value="C:cytoplasm"/>
    <property type="evidence" value="ECO:0007669"/>
    <property type="project" value="TreeGrafter"/>
</dbReference>
<gene>
    <name evidence="15" type="primary">DSP</name>
    <name evidence="15" type="synonym">dspa</name>
</gene>
<dbReference type="OMA" id="KYGDGMQ"/>
<dbReference type="Ensembl" id="ENSSAUT00010061112.1">
    <property type="protein sequence ID" value="ENSSAUP00010058216.1"/>
    <property type="gene ID" value="ENSSAUG00010023788.1"/>
</dbReference>
<keyword evidence="6" id="KW-0677">Repeat</keyword>
<dbReference type="InterPro" id="IPR035915">
    <property type="entry name" value="Plakin_repeat_sf"/>
</dbReference>
<evidence type="ECO:0000256" key="10">
    <source>
        <dbReference type="ARBA" id="ARBA00056058"/>
    </source>
</evidence>
<feature type="compositionally biased region" description="Polar residues" evidence="12">
    <location>
        <begin position="217"/>
        <end position="228"/>
    </location>
</feature>
<feature type="region of interest" description="Disordered" evidence="12">
    <location>
        <begin position="217"/>
        <end position="238"/>
    </location>
</feature>
<feature type="coiled-coil region" evidence="11">
    <location>
        <begin position="809"/>
        <end position="839"/>
    </location>
</feature>
<evidence type="ECO:0000256" key="6">
    <source>
        <dbReference type="ARBA" id="ARBA00022737"/>
    </source>
</evidence>
<dbReference type="GO" id="GO:0045104">
    <property type="term" value="P:intermediate filament cytoskeleton organization"/>
    <property type="evidence" value="ECO:0007669"/>
    <property type="project" value="InterPro"/>
</dbReference>
<feature type="coiled-coil region" evidence="11">
    <location>
        <begin position="313"/>
        <end position="340"/>
    </location>
</feature>
<dbReference type="Pfam" id="PF18373">
    <property type="entry name" value="Spectrin_2"/>
    <property type="match status" value="1"/>
</dbReference>